<feature type="domain" description="AAA" evidence="2">
    <location>
        <begin position="2"/>
        <end position="155"/>
    </location>
</feature>
<dbReference type="SUPFAM" id="SSF52540">
    <property type="entry name" value="P-loop containing nucleoside triphosphate hydrolases"/>
    <property type="match status" value="1"/>
</dbReference>
<feature type="region of interest" description="Disordered" evidence="1">
    <location>
        <begin position="274"/>
        <end position="296"/>
    </location>
</feature>
<dbReference type="Proteomes" id="UP001375228">
    <property type="component" value="Chromosome"/>
</dbReference>
<evidence type="ECO:0000313" key="4">
    <source>
        <dbReference type="Proteomes" id="UP001375228"/>
    </source>
</evidence>
<accession>A0ABZ2J878</accession>
<gene>
    <name evidence="3" type="ORF">V9385_17205</name>
</gene>
<dbReference type="Pfam" id="PF13614">
    <property type="entry name" value="AAA_31"/>
    <property type="match status" value="1"/>
</dbReference>
<sequence>MDVLSLISTKGGAGKTTVAANLGGVLADAGLRVLLLDLDSQPTLSSYFALGESREGGSYELIAQRLTAHEQVISTTVIQHLDLIVSNDRAGHISTLLLHAADGRLRLRNLLPAFEDHYDVLIIDTQGARSVVVEMVILASACALCPVPPEMLAARELRRGTLGLFEELEPYRYLGVALPSVKLLLNQVNANRRDTRLIIRSLQASFQDDPHVSVCSMVIPDRVAYPNAASLGLPVHRVEPVPPPGSRSPCAAEIMRGLAIELFPQWAEQLGTHAAPVAGRPATAERQADPSRLTGE</sequence>
<dbReference type="RefSeq" id="WP_012315127.1">
    <property type="nucleotide sequence ID" value="NZ_CP146690.1"/>
</dbReference>
<dbReference type="Gene3D" id="3.40.50.300">
    <property type="entry name" value="P-loop containing nucleotide triphosphate hydrolases"/>
    <property type="match status" value="1"/>
</dbReference>
<dbReference type="PANTHER" id="PTHR13696:SF96">
    <property type="entry name" value="COBQ_COBB_MIND_PARA NUCLEOTIDE BINDING DOMAIN-CONTAINING PROTEIN"/>
    <property type="match status" value="1"/>
</dbReference>
<name>A0ABZ2J878_9PSED</name>
<protein>
    <submittedName>
        <fullName evidence="3">ParA family protein</fullName>
    </submittedName>
</protein>
<dbReference type="InterPro" id="IPR050678">
    <property type="entry name" value="DNA_Partitioning_ATPase"/>
</dbReference>
<proteinExistence type="predicted"/>
<dbReference type="InterPro" id="IPR025669">
    <property type="entry name" value="AAA_dom"/>
</dbReference>
<organism evidence="3 4">
    <name type="scientific">Pseudomonas juntendi</name>
    <dbReference type="NCBI Taxonomy" id="2666183"/>
    <lineage>
        <taxon>Bacteria</taxon>
        <taxon>Pseudomonadati</taxon>
        <taxon>Pseudomonadota</taxon>
        <taxon>Gammaproteobacteria</taxon>
        <taxon>Pseudomonadales</taxon>
        <taxon>Pseudomonadaceae</taxon>
        <taxon>Pseudomonas</taxon>
    </lineage>
</organism>
<dbReference type="CDD" id="cd02042">
    <property type="entry name" value="ParAB_family"/>
    <property type="match status" value="1"/>
</dbReference>
<reference evidence="3 4" key="1">
    <citation type="submission" date="2024-03" db="EMBL/GenBank/DDBJ databases">
        <title>Pseudomonas juntendi.</title>
        <authorList>
            <person name="Liu Y."/>
        </authorList>
    </citation>
    <scope>NUCLEOTIDE SEQUENCE [LARGE SCALE GENOMIC DNA]</scope>
    <source>
        <strain evidence="3 4">L4046hy</strain>
    </source>
</reference>
<keyword evidence="4" id="KW-1185">Reference proteome</keyword>
<dbReference type="PANTHER" id="PTHR13696">
    <property type="entry name" value="P-LOOP CONTAINING NUCLEOSIDE TRIPHOSPHATE HYDROLASE"/>
    <property type="match status" value="1"/>
</dbReference>
<dbReference type="EMBL" id="CP146691">
    <property type="protein sequence ID" value="WWY19391.1"/>
    <property type="molecule type" value="Genomic_DNA"/>
</dbReference>
<evidence type="ECO:0000256" key="1">
    <source>
        <dbReference type="SAM" id="MobiDB-lite"/>
    </source>
</evidence>
<evidence type="ECO:0000313" key="3">
    <source>
        <dbReference type="EMBL" id="WWY19391.1"/>
    </source>
</evidence>
<dbReference type="InterPro" id="IPR027417">
    <property type="entry name" value="P-loop_NTPase"/>
</dbReference>
<evidence type="ECO:0000259" key="2">
    <source>
        <dbReference type="Pfam" id="PF13614"/>
    </source>
</evidence>